<evidence type="ECO:0000313" key="6">
    <source>
        <dbReference type="Proteomes" id="UP001432209"/>
    </source>
</evidence>
<dbReference type="Proteomes" id="UP001432209">
    <property type="component" value="Chromosome"/>
</dbReference>
<keyword evidence="6" id="KW-1185">Reference proteome</keyword>
<dbReference type="InterPro" id="IPR025645">
    <property type="entry name" value="DUF4349"/>
</dbReference>
<evidence type="ECO:0000256" key="3">
    <source>
        <dbReference type="SAM" id="SignalP"/>
    </source>
</evidence>
<reference evidence="5" key="1">
    <citation type="submission" date="2022-10" db="EMBL/GenBank/DDBJ databases">
        <title>The complete genomes of actinobacterial strains from the NBC collection.</title>
        <authorList>
            <person name="Joergensen T.S."/>
            <person name="Alvarez Arevalo M."/>
            <person name="Sterndorff E.B."/>
            <person name="Faurdal D."/>
            <person name="Vuksanovic O."/>
            <person name="Mourched A.-S."/>
            <person name="Charusanti P."/>
            <person name="Shaw S."/>
            <person name="Blin K."/>
            <person name="Weber T."/>
        </authorList>
    </citation>
    <scope>NUCLEOTIDE SEQUENCE</scope>
    <source>
        <strain evidence="5">NBC_01432</strain>
    </source>
</reference>
<evidence type="ECO:0000256" key="2">
    <source>
        <dbReference type="SAM" id="Phobius"/>
    </source>
</evidence>
<dbReference type="EMBL" id="CP109495">
    <property type="protein sequence ID" value="WUX51634.1"/>
    <property type="molecule type" value="Genomic_DNA"/>
</dbReference>
<proteinExistence type="predicted"/>
<protein>
    <submittedName>
        <fullName evidence="5">DUF4349 domain-containing protein</fullName>
    </submittedName>
</protein>
<evidence type="ECO:0000256" key="1">
    <source>
        <dbReference type="SAM" id="MobiDB-lite"/>
    </source>
</evidence>
<evidence type="ECO:0000259" key="4">
    <source>
        <dbReference type="Pfam" id="PF14257"/>
    </source>
</evidence>
<keyword evidence="2" id="KW-1133">Transmembrane helix</keyword>
<sequence>MRALPAFAAALLTVSLALAGCSMGASDGQDMKADSAAKPATGQQGAGAADEGRGEQLAKDGKKAEADADADAAKTHVIRTATLSVEVKSVTKALAEARSVAVDAGGVIEDETTERVDDSYTTSHVVLRVPEAEYDSVLTELAGTGKLLSRTANAKDVTEQVVDVNSRIATQRASVNRVRKLMDQAQDITDVVALESQLNTRQAELESLLAKQASLADRTTMATVTLDLSEWAKEEKADEDDGPGFLDALGGGWDAFVSVLRWIVVVLAAILPFVVALAVLFVLWRVFGVRLTALRARRTPVVEPAAAPAPSPSPSPDEDKGEGKQD</sequence>
<feature type="domain" description="DUF4349" evidence="4">
    <location>
        <begin position="76"/>
        <end position="285"/>
    </location>
</feature>
<feature type="transmembrane region" description="Helical" evidence="2">
    <location>
        <begin position="262"/>
        <end position="287"/>
    </location>
</feature>
<feature type="chain" id="PRO_5046174302" evidence="3">
    <location>
        <begin position="20"/>
        <end position="326"/>
    </location>
</feature>
<dbReference type="RefSeq" id="WP_329075304.1">
    <property type="nucleotide sequence ID" value="NZ_CP109495.1"/>
</dbReference>
<feature type="compositionally biased region" description="Basic and acidic residues" evidence="1">
    <location>
        <begin position="317"/>
        <end position="326"/>
    </location>
</feature>
<organism evidence="5 6">
    <name type="scientific">Streptomyces niveus</name>
    <name type="common">Streptomyces spheroides</name>
    <dbReference type="NCBI Taxonomy" id="193462"/>
    <lineage>
        <taxon>Bacteria</taxon>
        <taxon>Bacillati</taxon>
        <taxon>Actinomycetota</taxon>
        <taxon>Actinomycetes</taxon>
        <taxon>Kitasatosporales</taxon>
        <taxon>Streptomycetaceae</taxon>
        <taxon>Streptomyces</taxon>
    </lineage>
</organism>
<gene>
    <name evidence="5" type="ORF">OG442_08830</name>
</gene>
<feature type="region of interest" description="Disordered" evidence="1">
    <location>
        <begin position="28"/>
        <end position="66"/>
    </location>
</feature>
<evidence type="ECO:0000313" key="5">
    <source>
        <dbReference type="EMBL" id="WUX51634.1"/>
    </source>
</evidence>
<dbReference type="PROSITE" id="PS51257">
    <property type="entry name" value="PROKAR_LIPOPROTEIN"/>
    <property type="match status" value="1"/>
</dbReference>
<keyword evidence="2" id="KW-0472">Membrane</keyword>
<feature type="signal peptide" evidence="3">
    <location>
        <begin position="1"/>
        <end position="19"/>
    </location>
</feature>
<dbReference type="Pfam" id="PF14257">
    <property type="entry name" value="DUF4349"/>
    <property type="match status" value="1"/>
</dbReference>
<accession>A0ABZ2A2H6</accession>
<name>A0ABZ2A2H6_STRNV</name>
<keyword evidence="2" id="KW-0812">Transmembrane</keyword>
<keyword evidence="3" id="KW-0732">Signal</keyword>
<feature type="region of interest" description="Disordered" evidence="1">
    <location>
        <begin position="302"/>
        <end position="326"/>
    </location>
</feature>
<feature type="compositionally biased region" description="Basic and acidic residues" evidence="1">
    <location>
        <begin position="50"/>
        <end position="66"/>
    </location>
</feature>